<comment type="cofactor">
    <cofactor evidence="1">
        <name>pyridoxal 5'-phosphate</name>
        <dbReference type="ChEBI" id="CHEBI:597326"/>
    </cofactor>
</comment>
<dbReference type="EMBL" id="OX465078">
    <property type="protein sequence ID" value="CAI9274001.1"/>
    <property type="molecule type" value="Genomic_DNA"/>
</dbReference>
<dbReference type="InterPro" id="IPR015424">
    <property type="entry name" value="PyrdxlP-dep_Trfase"/>
</dbReference>
<evidence type="ECO:0000256" key="5">
    <source>
        <dbReference type="ARBA" id="ARBA00022898"/>
    </source>
</evidence>
<gene>
    <name evidence="7" type="ORF">LSALG_LOCUS14117</name>
</gene>
<protein>
    <submittedName>
        <fullName evidence="7">Uncharacterized protein</fullName>
    </submittedName>
</protein>
<sequence>MAINDPEHKEEEEAAAADDEDTGAQVTPIGRLKAVEHLRSSTIMAINDPEHKEGEESAADDEDTRAQVVDGVSKVKDGYNPATWMLEVSTSAQELTLGGDISYEQFLTDSKGILESLRKRAHMMTDEFNSCKSVVCNFTEGAMYSFPQIKLPPKAIEAATSAGKVPDVFYCLKLLEAIGISTVPGLGFGQKDG</sequence>
<evidence type="ECO:0000256" key="3">
    <source>
        <dbReference type="ARBA" id="ARBA00022576"/>
    </source>
</evidence>
<accession>A0AA36DWB7</accession>
<evidence type="ECO:0000256" key="2">
    <source>
        <dbReference type="ARBA" id="ARBA00011738"/>
    </source>
</evidence>
<feature type="compositionally biased region" description="Acidic residues" evidence="6">
    <location>
        <begin position="12"/>
        <end position="22"/>
    </location>
</feature>
<comment type="subunit">
    <text evidence="2">Homodimer.</text>
</comment>
<dbReference type="GO" id="GO:0047958">
    <property type="term" value="F:glycine:2-oxoglutarate aminotransferase activity"/>
    <property type="evidence" value="ECO:0007669"/>
    <property type="project" value="TreeGrafter"/>
</dbReference>
<keyword evidence="8" id="KW-1185">Reference proteome</keyword>
<feature type="region of interest" description="Disordered" evidence="6">
    <location>
        <begin position="44"/>
        <end position="66"/>
    </location>
</feature>
<evidence type="ECO:0000313" key="8">
    <source>
        <dbReference type="Proteomes" id="UP001177003"/>
    </source>
</evidence>
<keyword evidence="4" id="KW-0808">Transferase</keyword>
<dbReference type="PANTHER" id="PTHR11751:SF373">
    <property type="entry name" value="GLUTAMATE--GLYOXYLATE AMINOTRANSFERASE 2"/>
    <property type="match status" value="1"/>
</dbReference>
<dbReference type="GO" id="GO:0008453">
    <property type="term" value="F:alanine-glyoxylate transaminase activity"/>
    <property type="evidence" value="ECO:0007669"/>
    <property type="project" value="TreeGrafter"/>
</dbReference>
<dbReference type="GO" id="GO:0004021">
    <property type="term" value="F:L-alanine:2-oxoglutarate aminotransferase activity"/>
    <property type="evidence" value="ECO:0007669"/>
    <property type="project" value="TreeGrafter"/>
</dbReference>
<keyword evidence="3" id="KW-0032">Aminotransferase</keyword>
<organism evidence="7 8">
    <name type="scientific">Lactuca saligna</name>
    <name type="common">Willowleaf lettuce</name>
    <dbReference type="NCBI Taxonomy" id="75948"/>
    <lineage>
        <taxon>Eukaryota</taxon>
        <taxon>Viridiplantae</taxon>
        <taxon>Streptophyta</taxon>
        <taxon>Embryophyta</taxon>
        <taxon>Tracheophyta</taxon>
        <taxon>Spermatophyta</taxon>
        <taxon>Magnoliopsida</taxon>
        <taxon>eudicotyledons</taxon>
        <taxon>Gunneridae</taxon>
        <taxon>Pentapetalae</taxon>
        <taxon>asterids</taxon>
        <taxon>campanulids</taxon>
        <taxon>Asterales</taxon>
        <taxon>Asteraceae</taxon>
        <taxon>Cichorioideae</taxon>
        <taxon>Cichorieae</taxon>
        <taxon>Lactucinae</taxon>
        <taxon>Lactuca</taxon>
    </lineage>
</organism>
<dbReference type="AlphaFoldDB" id="A0AA36DWB7"/>
<evidence type="ECO:0000256" key="1">
    <source>
        <dbReference type="ARBA" id="ARBA00001933"/>
    </source>
</evidence>
<dbReference type="PANTHER" id="PTHR11751">
    <property type="entry name" value="ALANINE AMINOTRANSFERASE"/>
    <property type="match status" value="1"/>
</dbReference>
<dbReference type="InterPro" id="IPR015422">
    <property type="entry name" value="PyrdxlP-dep_Trfase_small"/>
</dbReference>
<feature type="compositionally biased region" description="Basic and acidic residues" evidence="6">
    <location>
        <begin position="1"/>
        <end position="11"/>
    </location>
</feature>
<reference evidence="7" key="1">
    <citation type="submission" date="2023-04" db="EMBL/GenBank/DDBJ databases">
        <authorList>
            <person name="Vijverberg K."/>
            <person name="Xiong W."/>
            <person name="Schranz E."/>
        </authorList>
    </citation>
    <scope>NUCLEOTIDE SEQUENCE</scope>
</reference>
<evidence type="ECO:0000256" key="4">
    <source>
        <dbReference type="ARBA" id="ARBA00022679"/>
    </source>
</evidence>
<keyword evidence="5" id="KW-0663">Pyridoxal phosphate</keyword>
<evidence type="ECO:0000256" key="6">
    <source>
        <dbReference type="SAM" id="MobiDB-lite"/>
    </source>
</evidence>
<dbReference type="FunFam" id="3.90.1150.10:FF:000140">
    <property type="entry name" value="alanine aminotransferase 1"/>
    <property type="match status" value="1"/>
</dbReference>
<feature type="region of interest" description="Disordered" evidence="6">
    <location>
        <begin position="1"/>
        <end position="26"/>
    </location>
</feature>
<name>A0AA36DWB7_LACSI</name>
<dbReference type="Proteomes" id="UP001177003">
    <property type="component" value="Chromosome 2"/>
</dbReference>
<dbReference type="Gene3D" id="3.90.1150.10">
    <property type="entry name" value="Aspartate Aminotransferase, domain 1"/>
    <property type="match status" value="1"/>
</dbReference>
<evidence type="ECO:0000313" key="7">
    <source>
        <dbReference type="EMBL" id="CAI9274001.1"/>
    </source>
</evidence>
<proteinExistence type="predicted"/>
<dbReference type="InterPro" id="IPR045088">
    <property type="entry name" value="ALAT1/2-like"/>
</dbReference>
<dbReference type="GO" id="GO:0009853">
    <property type="term" value="P:photorespiration"/>
    <property type="evidence" value="ECO:0007669"/>
    <property type="project" value="TreeGrafter"/>
</dbReference>
<dbReference type="SUPFAM" id="SSF53383">
    <property type="entry name" value="PLP-dependent transferases"/>
    <property type="match status" value="1"/>
</dbReference>